<feature type="transmembrane region" description="Helical" evidence="10">
    <location>
        <begin position="91"/>
        <end position="113"/>
    </location>
</feature>
<evidence type="ECO:0000256" key="6">
    <source>
        <dbReference type="ARBA" id="ARBA00022692"/>
    </source>
</evidence>
<proteinExistence type="inferred from homology"/>
<feature type="transmembrane region" description="Helical" evidence="10">
    <location>
        <begin position="28"/>
        <end position="45"/>
    </location>
</feature>
<dbReference type="Proteomes" id="UP000321306">
    <property type="component" value="Unassembled WGS sequence"/>
</dbReference>
<dbReference type="OrthoDB" id="9804353at2"/>
<dbReference type="NCBIfam" id="TIGR01183">
    <property type="entry name" value="ntrB"/>
    <property type="match status" value="1"/>
</dbReference>
<feature type="transmembrane region" description="Helical" evidence="10">
    <location>
        <begin position="194"/>
        <end position="218"/>
    </location>
</feature>
<evidence type="ECO:0000313" key="13">
    <source>
        <dbReference type="Proteomes" id="UP000321306"/>
    </source>
</evidence>
<dbReference type="FunFam" id="1.10.3720.10:FF:000003">
    <property type="entry name" value="Aliphatic sulfonate ABC transporter permease"/>
    <property type="match status" value="1"/>
</dbReference>
<evidence type="ECO:0000256" key="1">
    <source>
        <dbReference type="ARBA" id="ARBA00004533"/>
    </source>
</evidence>
<gene>
    <name evidence="12" type="ORF">DC3_40880</name>
</gene>
<keyword evidence="8" id="KW-0406">Ion transport</keyword>
<dbReference type="InterPro" id="IPR035906">
    <property type="entry name" value="MetI-like_sf"/>
</dbReference>
<sequence length="274" mass="30079">MQNVQSNPITVKRSGVVLKGFKDAASQFGFFVAGISLLLVGWWIVGQNIKDLPTPIDVFQALKTLLSDPYYERGPNDRGILNLLLSSLSRVAGGFLLGALVAIPLGVLMGSVPFAKRLIDPIVQLLRPVSPLAWFPIGLTVFQSAEPATVFIIFITALWPTVINTAFGVANLPKDFKNVARVFKFTPGQYITKVLIPFALPHIITGLRISFGIAWMVIVAAEMLSGKSGIGFYVWDAWNALNLSNVISAIFIIGFTGLLFDRFFGFLERKVKYE</sequence>
<comment type="similarity">
    <text evidence="10">Belongs to the binding-protein-dependent transport system permease family.</text>
</comment>
<keyword evidence="9 10" id="KW-0472">Membrane</keyword>
<evidence type="ECO:0000313" key="12">
    <source>
        <dbReference type="EMBL" id="GEM48453.1"/>
    </source>
</evidence>
<evidence type="ECO:0000256" key="5">
    <source>
        <dbReference type="ARBA" id="ARBA00022519"/>
    </source>
</evidence>
<dbReference type="PANTHER" id="PTHR30151:SF7">
    <property type="entry name" value="NITRATE IMPORT PERMEASE PROTEIN NRTB"/>
    <property type="match status" value="1"/>
</dbReference>
<dbReference type="RefSeq" id="WP_146887534.1">
    <property type="nucleotide sequence ID" value="NZ_BJXB01000021.1"/>
</dbReference>
<dbReference type="GO" id="GO:0005886">
    <property type="term" value="C:plasma membrane"/>
    <property type="evidence" value="ECO:0007669"/>
    <property type="project" value="UniProtKB-SubCell"/>
</dbReference>
<keyword evidence="7 10" id="KW-1133">Transmembrane helix</keyword>
<comment type="subcellular location">
    <subcellularLocation>
        <location evidence="1">Cell inner membrane</location>
    </subcellularLocation>
    <subcellularLocation>
        <location evidence="2 10">Cell membrane</location>
        <topology evidence="2 10">Multi-pass membrane protein</topology>
    </subcellularLocation>
</comment>
<keyword evidence="4" id="KW-1003">Cell membrane</keyword>
<feature type="domain" description="ABC transmembrane type-1" evidence="11">
    <location>
        <begin position="84"/>
        <end position="264"/>
    </location>
</feature>
<organism evidence="12 13">
    <name type="scientific">Deinococcus cellulosilyticus (strain DSM 18568 / NBRC 106333 / KACC 11606 / 5516J-15)</name>
    <dbReference type="NCBI Taxonomy" id="1223518"/>
    <lineage>
        <taxon>Bacteria</taxon>
        <taxon>Thermotogati</taxon>
        <taxon>Deinococcota</taxon>
        <taxon>Deinococci</taxon>
        <taxon>Deinococcales</taxon>
        <taxon>Deinococcaceae</taxon>
        <taxon>Deinococcus</taxon>
    </lineage>
</organism>
<dbReference type="CDD" id="cd06261">
    <property type="entry name" value="TM_PBP2"/>
    <property type="match status" value="1"/>
</dbReference>
<evidence type="ECO:0000256" key="10">
    <source>
        <dbReference type="RuleBase" id="RU363032"/>
    </source>
</evidence>
<keyword evidence="5" id="KW-0997">Cell inner membrane</keyword>
<dbReference type="GO" id="GO:0006811">
    <property type="term" value="P:monoatomic ion transport"/>
    <property type="evidence" value="ECO:0007669"/>
    <property type="project" value="UniProtKB-KW"/>
</dbReference>
<keyword evidence="6 10" id="KW-0812">Transmembrane</keyword>
<name>A0A511N6H8_DEIC1</name>
<accession>A0A511N6H8</accession>
<dbReference type="InterPro" id="IPR005889">
    <property type="entry name" value="NtrB"/>
</dbReference>
<dbReference type="AlphaFoldDB" id="A0A511N6H8"/>
<dbReference type="EMBL" id="BJXB01000021">
    <property type="protein sequence ID" value="GEM48453.1"/>
    <property type="molecule type" value="Genomic_DNA"/>
</dbReference>
<protein>
    <submittedName>
        <fullName evidence="12">Nitrate ABC transporter, permease protein</fullName>
    </submittedName>
</protein>
<evidence type="ECO:0000256" key="4">
    <source>
        <dbReference type="ARBA" id="ARBA00022475"/>
    </source>
</evidence>
<evidence type="ECO:0000256" key="2">
    <source>
        <dbReference type="ARBA" id="ARBA00004651"/>
    </source>
</evidence>
<evidence type="ECO:0000256" key="3">
    <source>
        <dbReference type="ARBA" id="ARBA00022448"/>
    </source>
</evidence>
<dbReference type="GO" id="GO:0042918">
    <property type="term" value="P:alkanesulfonate transmembrane transport"/>
    <property type="evidence" value="ECO:0007669"/>
    <property type="project" value="UniProtKB-ARBA"/>
</dbReference>
<feature type="transmembrane region" description="Helical" evidence="10">
    <location>
        <begin position="151"/>
        <end position="173"/>
    </location>
</feature>
<evidence type="ECO:0000256" key="8">
    <source>
        <dbReference type="ARBA" id="ARBA00023065"/>
    </source>
</evidence>
<comment type="caution">
    <text evidence="12">The sequence shown here is derived from an EMBL/GenBank/DDBJ whole genome shotgun (WGS) entry which is preliminary data.</text>
</comment>
<evidence type="ECO:0000256" key="9">
    <source>
        <dbReference type="ARBA" id="ARBA00023136"/>
    </source>
</evidence>
<dbReference type="GO" id="GO:0015112">
    <property type="term" value="F:nitrate transmembrane transporter activity"/>
    <property type="evidence" value="ECO:0007669"/>
    <property type="project" value="InterPro"/>
</dbReference>
<feature type="transmembrane region" description="Helical" evidence="10">
    <location>
        <begin position="238"/>
        <end position="260"/>
    </location>
</feature>
<reference evidence="12 13" key="1">
    <citation type="submission" date="2019-07" db="EMBL/GenBank/DDBJ databases">
        <title>Whole genome shotgun sequence of Deinococcus cellulosilyticus NBRC 106333.</title>
        <authorList>
            <person name="Hosoyama A."/>
            <person name="Uohara A."/>
            <person name="Ohji S."/>
            <person name="Ichikawa N."/>
        </authorList>
    </citation>
    <scope>NUCLEOTIDE SEQUENCE [LARGE SCALE GENOMIC DNA]</scope>
    <source>
        <strain evidence="12 13">NBRC 106333</strain>
    </source>
</reference>
<dbReference type="PANTHER" id="PTHR30151">
    <property type="entry name" value="ALKANE SULFONATE ABC TRANSPORTER-RELATED, MEMBRANE SUBUNIT"/>
    <property type="match status" value="1"/>
</dbReference>
<dbReference type="InterPro" id="IPR000515">
    <property type="entry name" value="MetI-like"/>
</dbReference>
<keyword evidence="3 10" id="KW-0813">Transport</keyword>
<dbReference type="SUPFAM" id="SSF161098">
    <property type="entry name" value="MetI-like"/>
    <property type="match status" value="1"/>
</dbReference>
<keyword evidence="13" id="KW-1185">Reference proteome</keyword>
<dbReference type="PROSITE" id="PS50928">
    <property type="entry name" value="ABC_TM1"/>
    <property type="match status" value="1"/>
</dbReference>
<evidence type="ECO:0000256" key="7">
    <source>
        <dbReference type="ARBA" id="ARBA00022989"/>
    </source>
</evidence>
<dbReference type="Gene3D" id="1.10.3720.10">
    <property type="entry name" value="MetI-like"/>
    <property type="match status" value="1"/>
</dbReference>
<evidence type="ECO:0000259" key="11">
    <source>
        <dbReference type="PROSITE" id="PS50928"/>
    </source>
</evidence>
<dbReference type="Pfam" id="PF00528">
    <property type="entry name" value="BPD_transp_1"/>
    <property type="match status" value="1"/>
</dbReference>